<reference evidence="1" key="2">
    <citation type="submission" date="2021-09" db="EMBL/GenBank/DDBJ databases">
        <authorList>
            <person name="Jia N."/>
            <person name="Wang J."/>
            <person name="Shi W."/>
            <person name="Du L."/>
            <person name="Sun Y."/>
            <person name="Zhan W."/>
            <person name="Jiang J."/>
            <person name="Wang Q."/>
            <person name="Zhang B."/>
            <person name="Ji P."/>
            <person name="Sakyi L.B."/>
            <person name="Cui X."/>
            <person name="Yuan T."/>
            <person name="Jiang B."/>
            <person name="Yang W."/>
            <person name="Lam T.T.-Y."/>
            <person name="Chang Q."/>
            <person name="Ding S."/>
            <person name="Wang X."/>
            <person name="Zhu J."/>
            <person name="Ruan X."/>
            <person name="Zhao L."/>
            <person name="Wei J."/>
            <person name="Que T."/>
            <person name="Du C."/>
            <person name="Cheng J."/>
            <person name="Dai P."/>
            <person name="Han X."/>
            <person name="Huang E."/>
            <person name="Gao Y."/>
            <person name="Liu J."/>
            <person name="Shao H."/>
            <person name="Ye R."/>
            <person name="Li L."/>
            <person name="Wei W."/>
            <person name="Wang X."/>
            <person name="Wang C."/>
            <person name="Huo Q."/>
            <person name="Li W."/>
            <person name="Guo W."/>
            <person name="Chen H."/>
            <person name="Chen S."/>
            <person name="Zhou L."/>
            <person name="Zhou L."/>
            <person name="Ni X."/>
            <person name="Tian J."/>
            <person name="Zhou Y."/>
            <person name="Sheng Y."/>
            <person name="Liu T."/>
            <person name="Pan Y."/>
            <person name="Xia L."/>
            <person name="Li J."/>
            <person name="Zhao F."/>
            <person name="Cao W."/>
        </authorList>
    </citation>
    <scope>NUCLEOTIDE SEQUENCE</scope>
    <source>
        <strain evidence="1">Rmic-2018</strain>
        <tissue evidence="1">Larvae</tissue>
    </source>
</reference>
<reference evidence="1" key="1">
    <citation type="journal article" date="2020" name="Cell">
        <title>Large-Scale Comparative Analyses of Tick Genomes Elucidate Their Genetic Diversity and Vector Capacities.</title>
        <authorList>
            <consortium name="Tick Genome and Microbiome Consortium (TIGMIC)"/>
            <person name="Jia N."/>
            <person name="Wang J."/>
            <person name="Shi W."/>
            <person name="Du L."/>
            <person name="Sun Y."/>
            <person name="Zhan W."/>
            <person name="Jiang J.F."/>
            <person name="Wang Q."/>
            <person name="Zhang B."/>
            <person name="Ji P."/>
            <person name="Bell-Sakyi L."/>
            <person name="Cui X.M."/>
            <person name="Yuan T.T."/>
            <person name="Jiang B.G."/>
            <person name="Yang W.F."/>
            <person name="Lam T.T."/>
            <person name="Chang Q.C."/>
            <person name="Ding S.J."/>
            <person name="Wang X.J."/>
            <person name="Zhu J.G."/>
            <person name="Ruan X.D."/>
            <person name="Zhao L."/>
            <person name="Wei J.T."/>
            <person name="Ye R.Z."/>
            <person name="Que T.C."/>
            <person name="Du C.H."/>
            <person name="Zhou Y.H."/>
            <person name="Cheng J.X."/>
            <person name="Dai P.F."/>
            <person name="Guo W.B."/>
            <person name="Han X.H."/>
            <person name="Huang E.J."/>
            <person name="Li L.F."/>
            <person name="Wei W."/>
            <person name="Gao Y.C."/>
            <person name="Liu J.Z."/>
            <person name="Shao H.Z."/>
            <person name="Wang X."/>
            <person name="Wang C.C."/>
            <person name="Yang T.C."/>
            <person name="Huo Q.B."/>
            <person name="Li W."/>
            <person name="Chen H.Y."/>
            <person name="Chen S.E."/>
            <person name="Zhou L.G."/>
            <person name="Ni X.B."/>
            <person name="Tian J.H."/>
            <person name="Sheng Y."/>
            <person name="Liu T."/>
            <person name="Pan Y.S."/>
            <person name="Xia L.Y."/>
            <person name="Li J."/>
            <person name="Zhao F."/>
            <person name="Cao W.C."/>
        </authorList>
    </citation>
    <scope>NUCLEOTIDE SEQUENCE</scope>
    <source>
        <strain evidence="1">Rmic-2018</strain>
    </source>
</reference>
<dbReference type="Proteomes" id="UP000821866">
    <property type="component" value="Chromosome 1"/>
</dbReference>
<dbReference type="PANTHER" id="PTHR11505">
    <property type="entry name" value="L1 TRANSPOSABLE ELEMENT-RELATED"/>
    <property type="match status" value="1"/>
</dbReference>
<comment type="caution">
    <text evidence="1">The sequence shown here is derived from an EMBL/GenBank/DDBJ whole genome shotgun (WGS) entry which is preliminary data.</text>
</comment>
<evidence type="ECO:0000313" key="2">
    <source>
        <dbReference type="Proteomes" id="UP000821866"/>
    </source>
</evidence>
<name>A0A9J6F875_RHIMP</name>
<keyword evidence="2" id="KW-1185">Reference proteome</keyword>
<gene>
    <name evidence="1" type="ORF">HPB51_024476</name>
</gene>
<dbReference type="AlphaFoldDB" id="A0A9J6F875"/>
<accession>A0A9J6F875</accession>
<evidence type="ECO:0000313" key="1">
    <source>
        <dbReference type="EMBL" id="KAH8042545.1"/>
    </source>
</evidence>
<dbReference type="InterPro" id="IPR004244">
    <property type="entry name" value="Transposase_22"/>
</dbReference>
<dbReference type="EMBL" id="JABSTU010000001">
    <property type="protein sequence ID" value="KAH8042545.1"/>
    <property type="molecule type" value="Genomic_DNA"/>
</dbReference>
<organism evidence="1 2">
    <name type="scientific">Rhipicephalus microplus</name>
    <name type="common">Cattle tick</name>
    <name type="synonym">Boophilus microplus</name>
    <dbReference type="NCBI Taxonomy" id="6941"/>
    <lineage>
        <taxon>Eukaryota</taxon>
        <taxon>Metazoa</taxon>
        <taxon>Ecdysozoa</taxon>
        <taxon>Arthropoda</taxon>
        <taxon>Chelicerata</taxon>
        <taxon>Arachnida</taxon>
        <taxon>Acari</taxon>
        <taxon>Parasitiformes</taxon>
        <taxon>Ixodida</taxon>
        <taxon>Ixodoidea</taxon>
        <taxon>Ixodidae</taxon>
        <taxon>Rhipicephalinae</taxon>
        <taxon>Rhipicephalus</taxon>
        <taxon>Boophilus</taxon>
    </lineage>
</organism>
<dbReference type="Gene3D" id="3.30.70.1820">
    <property type="entry name" value="L1 transposable element, RRM domain"/>
    <property type="match status" value="1"/>
</dbReference>
<protein>
    <submittedName>
        <fullName evidence="1">Uncharacterized protein</fullName>
    </submittedName>
</protein>
<sequence length="231" mass="25941">MSSLTEVRASQKLPEDRVTDVTERLAAVENKVSTLERLTDDADTRRTVAEIVICENSAVLSRLDDLEDRAWWDNLLFYGFDDSHSDTWVSAEEKVRKLLTTTFSELVPADGIAQAHRLGSFVKNKCRPIIVKFASSKTKDRTLSQRAKHNGNGITVQEDFCKATRYSRKKLHDFGKATGKQYSLRYNKLYVGKQCYAYCSVIDSVCEIGTYSAPLSTGDTANSLLPHQTTT</sequence>
<proteinExistence type="predicted"/>
<dbReference type="VEuPathDB" id="VectorBase:LOC119165496"/>